<keyword evidence="1" id="KW-1133">Transmembrane helix</keyword>
<organism evidence="2 3">
    <name type="scientific">Phytophthora oleae</name>
    <dbReference type="NCBI Taxonomy" id="2107226"/>
    <lineage>
        <taxon>Eukaryota</taxon>
        <taxon>Sar</taxon>
        <taxon>Stramenopiles</taxon>
        <taxon>Oomycota</taxon>
        <taxon>Peronosporomycetes</taxon>
        <taxon>Peronosporales</taxon>
        <taxon>Peronosporaceae</taxon>
        <taxon>Phytophthora</taxon>
    </lineage>
</organism>
<evidence type="ECO:0000313" key="2">
    <source>
        <dbReference type="EMBL" id="KAL3658203.1"/>
    </source>
</evidence>
<feature type="transmembrane region" description="Helical" evidence="1">
    <location>
        <begin position="6"/>
        <end position="26"/>
    </location>
</feature>
<feature type="transmembrane region" description="Helical" evidence="1">
    <location>
        <begin position="64"/>
        <end position="87"/>
    </location>
</feature>
<dbReference type="AlphaFoldDB" id="A0ABD3EUR8"/>
<name>A0ABD3EUR8_9STRA</name>
<protein>
    <recommendedName>
        <fullName evidence="4">EamA domain-containing protein</fullName>
    </recommendedName>
</protein>
<dbReference type="EMBL" id="JBIMZQ010000056">
    <property type="protein sequence ID" value="KAL3658203.1"/>
    <property type="molecule type" value="Genomic_DNA"/>
</dbReference>
<dbReference type="Proteomes" id="UP001632037">
    <property type="component" value="Unassembled WGS sequence"/>
</dbReference>
<gene>
    <name evidence="2" type="ORF">V7S43_016833</name>
</gene>
<keyword evidence="1" id="KW-0472">Membrane</keyword>
<sequence length="224" mass="23670">MVSVAAGTAIGNTAPFFVYLFAMCFLHEQASLKKLGGVLTSFTGVAVITIFQDGGAENHQNMSFLACILVLVQTMIVAAYGVAYRVIIGEDVVGGSTILTLTGICSVGRRESAVCGVSISTLQEPLGLPDTSWGLFLLVVSGSLAGMFTLMQSLALCWTTPLITSVVGTMMTIPLSLLWDVMLNDRVFSWECLLGTAMVMAGFGMLELNAAKQQAKPEVEANIA</sequence>
<evidence type="ECO:0000256" key="1">
    <source>
        <dbReference type="SAM" id="Phobius"/>
    </source>
</evidence>
<dbReference type="SUPFAM" id="SSF103481">
    <property type="entry name" value="Multidrug resistance efflux transporter EmrE"/>
    <property type="match status" value="2"/>
</dbReference>
<keyword evidence="3" id="KW-1185">Reference proteome</keyword>
<dbReference type="PANTHER" id="PTHR19346:SF4">
    <property type="entry name" value="SUGAR PHOSPHATE TRANSPORTER DOMAIN-CONTAINING PROTEIN"/>
    <property type="match status" value="1"/>
</dbReference>
<reference evidence="2 3" key="1">
    <citation type="submission" date="2024-09" db="EMBL/GenBank/DDBJ databases">
        <title>Genome sequencing and assembly of Phytophthora oleae, isolate VK10A, causative agent of rot of olive drupes.</title>
        <authorList>
            <person name="Conti Taguali S."/>
            <person name="Riolo M."/>
            <person name="La Spada F."/>
            <person name="Cacciola S.O."/>
            <person name="Dionisio G."/>
        </authorList>
    </citation>
    <scope>NUCLEOTIDE SEQUENCE [LARGE SCALE GENOMIC DNA]</scope>
    <source>
        <strain evidence="2 3">VK10A</strain>
    </source>
</reference>
<comment type="caution">
    <text evidence="2">The sequence shown here is derived from an EMBL/GenBank/DDBJ whole genome shotgun (WGS) entry which is preliminary data.</text>
</comment>
<feature type="transmembrane region" description="Helical" evidence="1">
    <location>
        <begin position="187"/>
        <end position="206"/>
    </location>
</feature>
<proteinExistence type="predicted"/>
<evidence type="ECO:0008006" key="4">
    <source>
        <dbReference type="Google" id="ProtNLM"/>
    </source>
</evidence>
<evidence type="ECO:0000313" key="3">
    <source>
        <dbReference type="Proteomes" id="UP001632037"/>
    </source>
</evidence>
<accession>A0ABD3EUR8</accession>
<keyword evidence="1" id="KW-0812">Transmembrane</keyword>
<feature type="transmembrane region" description="Helical" evidence="1">
    <location>
        <begin position="162"/>
        <end position="181"/>
    </location>
</feature>
<dbReference type="PANTHER" id="PTHR19346">
    <property type="entry name" value="SUGAR PHOSPHATE TRANSPORTER DOMAIN-CONTAINING PROTEIN"/>
    <property type="match status" value="1"/>
</dbReference>
<dbReference type="InterPro" id="IPR026505">
    <property type="entry name" value="Solute_c_fam_35_mem_F3/F4"/>
</dbReference>
<dbReference type="InterPro" id="IPR037185">
    <property type="entry name" value="EmrE-like"/>
</dbReference>